<keyword evidence="4" id="KW-0325">Glycoprotein</keyword>
<keyword evidence="7" id="KW-0732">Signal</keyword>
<dbReference type="PROSITE" id="PS00196">
    <property type="entry name" value="COPPER_BLUE"/>
    <property type="match status" value="1"/>
</dbReference>
<dbReference type="GO" id="GO:0005886">
    <property type="term" value="C:plasma membrane"/>
    <property type="evidence" value="ECO:0007669"/>
    <property type="project" value="TreeGrafter"/>
</dbReference>
<proteinExistence type="predicted"/>
<gene>
    <name evidence="9" type="ORF">WN944_000637</name>
</gene>
<evidence type="ECO:0000256" key="3">
    <source>
        <dbReference type="ARBA" id="ARBA00023157"/>
    </source>
</evidence>
<reference evidence="9 10" key="1">
    <citation type="submission" date="2024-05" db="EMBL/GenBank/DDBJ databases">
        <title>Haplotype-resolved chromosome-level genome assembly of Huyou (Citrus changshanensis).</title>
        <authorList>
            <person name="Miao C."/>
            <person name="Chen W."/>
            <person name="Wu Y."/>
            <person name="Wang L."/>
            <person name="Zhao S."/>
            <person name="Grierson D."/>
            <person name="Xu C."/>
            <person name="Chen K."/>
        </authorList>
    </citation>
    <scope>NUCLEOTIDE SEQUENCE [LARGE SCALE GENOMIC DNA]</scope>
    <source>
        <strain evidence="9">01-14</strain>
        <tissue evidence="9">Leaf</tissue>
    </source>
</reference>
<dbReference type="AlphaFoldDB" id="A0AAP0MEY9"/>
<keyword evidence="2" id="KW-0186">Copper</keyword>
<accession>A0AAP0MEY9</accession>
<feature type="compositionally biased region" description="Low complexity" evidence="5">
    <location>
        <begin position="148"/>
        <end position="166"/>
    </location>
</feature>
<dbReference type="InterPro" id="IPR003245">
    <property type="entry name" value="Phytocyanin_dom"/>
</dbReference>
<evidence type="ECO:0000256" key="2">
    <source>
        <dbReference type="ARBA" id="ARBA00023008"/>
    </source>
</evidence>
<sequence>MAHRNMNMAQLVMALAFAATLLHGTAAVDLVVGGNTGWTIPPNNTFYSNWASANTFRVGDTLVFNFATGAHDLTVVTRQAYDSCSTANAVNRITNGPARVRLNTTGQHYYICGFPGHCTAGQKLTVNVVGNNSGGSAPAPSVGGGPGTSPTSPGPSGTGTDTTPSTQAPPPSDTAPIGVSFAAVLMFIAVGLFY</sequence>
<evidence type="ECO:0000256" key="1">
    <source>
        <dbReference type="ARBA" id="ARBA00022723"/>
    </source>
</evidence>
<dbReference type="InterPro" id="IPR039391">
    <property type="entry name" value="Phytocyanin-like"/>
</dbReference>
<dbReference type="InterPro" id="IPR028871">
    <property type="entry name" value="BlueCu_1_BS"/>
</dbReference>
<dbReference type="Gene3D" id="2.60.40.420">
    <property type="entry name" value="Cupredoxins - blue copper proteins"/>
    <property type="match status" value="1"/>
</dbReference>
<keyword evidence="6" id="KW-0812">Transmembrane</keyword>
<protein>
    <recommendedName>
        <fullName evidence="8">Phytocyanin domain-containing protein</fullName>
    </recommendedName>
</protein>
<dbReference type="PROSITE" id="PS51485">
    <property type="entry name" value="PHYTOCYANIN"/>
    <property type="match status" value="1"/>
</dbReference>
<evidence type="ECO:0000313" key="9">
    <source>
        <dbReference type="EMBL" id="KAK9208283.1"/>
    </source>
</evidence>
<evidence type="ECO:0000256" key="6">
    <source>
        <dbReference type="SAM" id="Phobius"/>
    </source>
</evidence>
<dbReference type="PANTHER" id="PTHR33021">
    <property type="entry name" value="BLUE COPPER PROTEIN"/>
    <property type="match status" value="1"/>
</dbReference>
<feature type="domain" description="Phytocyanin" evidence="8">
    <location>
        <begin position="28"/>
        <end position="130"/>
    </location>
</feature>
<dbReference type="GO" id="GO:0009055">
    <property type="term" value="F:electron transfer activity"/>
    <property type="evidence" value="ECO:0007669"/>
    <property type="project" value="InterPro"/>
</dbReference>
<keyword evidence="6" id="KW-1133">Transmembrane helix</keyword>
<comment type="caution">
    <text evidence="9">The sequence shown here is derived from an EMBL/GenBank/DDBJ whole genome shotgun (WGS) entry which is preliminary data.</text>
</comment>
<feature type="chain" id="PRO_5042830245" description="Phytocyanin domain-containing protein" evidence="7">
    <location>
        <begin position="28"/>
        <end position="194"/>
    </location>
</feature>
<name>A0AAP0MEY9_9ROSI</name>
<dbReference type="GO" id="GO:0046872">
    <property type="term" value="F:metal ion binding"/>
    <property type="evidence" value="ECO:0007669"/>
    <property type="project" value="UniProtKB-KW"/>
</dbReference>
<dbReference type="EMBL" id="JBCGBO010000004">
    <property type="protein sequence ID" value="KAK9208283.1"/>
    <property type="molecule type" value="Genomic_DNA"/>
</dbReference>
<evidence type="ECO:0000256" key="4">
    <source>
        <dbReference type="ARBA" id="ARBA00023180"/>
    </source>
</evidence>
<feature type="region of interest" description="Disordered" evidence="5">
    <location>
        <begin position="131"/>
        <end position="174"/>
    </location>
</feature>
<dbReference type="PANTHER" id="PTHR33021:SF496">
    <property type="entry name" value="OS08G0482700 PROTEIN"/>
    <property type="match status" value="1"/>
</dbReference>
<keyword evidence="6" id="KW-0472">Membrane</keyword>
<keyword evidence="3" id="KW-1015">Disulfide bond</keyword>
<evidence type="ECO:0000259" key="8">
    <source>
        <dbReference type="PROSITE" id="PS51485"/>
    </source>
</evidence>
<keyword evidence="10" id="KW-1185">Reference proteome</keyword>
<feature type="signal peptide" evidence="7">
    <location>
        <begin position="1"/>
        <end position="27"/>
    </location>
</feature>
<feature type="transmembrane region" description="Helical" evidence="6">
    <location>
        <begin position="175"/>
        <end position="193"/>
    </location>
</feature>
<dbReference type="CDD" id="cd13920">
    <property type="entry name" value="Stellacyanin"/>
    <property type="match status" value="1"/>
</dbReference>
<keyword evidence="1" id="KW-0479">Metal-binding</keyword>
<dbReference type="SUPFAM" id="SSF49503">
    <property type="entry name" value="Cupredoxins"/>
    <property type="match status" value="1"/>
</dbReference>
<organism evidence="9 10">
    <name type="scientific">Citrus x changshan-huyou</name>
    <dbReference type="NCBI Taxonomy" id="2935761"/>
    <lineage>
        <taxon>Eukaryota</taxon>
        <taxon>Viridiplantae</taxon>
        <taxon>Streptophyta</taxon>
        <taxon>Embryophyta</taxon>
        <taxon>Tracheophyta</taxon>
        <taxon>Spermatophyta</taxon>
        <taxon>Magnoliopsida</taxon>
        <taxon>eudicotyledons</taxon>
        <taxon>Gunneridae</taxon>
        <taxon>Pentapetalae</taxon>
        <taxon>rosids</taxon>
        <taxon>malvids</taxon>
        <taxon>Sapindales</taxon>
        <taxon>Rutaceae</taxon>
        <taxon>Aurantioideae</taxon>
        <taxon>Citrus</taxon>
    </lineage>
</organism>
<evidence type="ECO:0000256" key="7">
    <source>
        <dbReference type="SAM" id="SignalP"/>
    </source>
</evidence>
<dbReference type="FunFam" id="2.60.40.420:FF:000034">
    <property type="entry name" value="Cupredoxin superfamily protein"/>
    <property type="match status" value="1"/>
</dbReference>
<dbReference type="Pfam" id="PF02298">
    <property type="entry name" value="Cu_bind_like"/>
    <property type="match status" value="1"/>
</dbReference>
<evidence type="ECO:0000313" key="10">
    <source>
        <dbReference type="Proteomes" id="UP001428341"/>
    </source>
</evidence>
<evidence type="ECO:0000256" key="5">
    <source>
        <dbReference type="SAM" id="MobiDB-lite"/>
    </source>
</evidence>
<dbReference type="Proteomes" id="UP001428341">
    <property type="component" value="Unassembled WGS sequence"/>
</dbReference>
<dbReference type="InterPro" id="IPR008972">
    <property type="entry name" value="Cupredoxin"/>
</dbReference>